<dbReference type="AlphaFoldDB" id="A0A448XGJ0"/>
<protein>
    <submittedName>
        <fullName evidence="1">Uncharacterized protein</fullName>
    </submittedName>
</protein>
<evidence type="ECO:0000313" key="2">
    <source>
        <dbReference type="Proteomes" id="UP000784294"/>
    </source>
</evidence>
<comment type="caution">
    <text evidence="1">The sequence shown here is derived from an EMBL/GenBank/DDBJ whole genome shotgun (WGS) entry which is preliminary data.</text>
</comment>
<sequence length="86" mass="9209">MAVQAAQADREETLSDFVKRCRGILEEGLKWAPSLVRAHLADYLLQLARSSDGLRQHTGLALATEAVLAYAGYTHSAGALGVNICP</sequence>
<accession>A0A448XGJ0</accession>
<dbReference type="EMBL" id="CAAALY010251878">
    <property type="protein sequence ID" value="VEL36297.1"/>
    <property type="molecule type" value="Genomic_DNA"/>
</dbReference>
<dbReference type="OrthoDB" id="6276159at2759"/>
<name>A0A448XGJ0_9PLAT</name>
<evidence type="ECO:0000313" key="1">
    <source>
        <dbReference type="EMBL" id="VEL36297.1"/>
    </source>
</evidence>
<reference evidence="1" key="1">
    <citation type="submission" date="2018-11" db="EMBL/GenBank/DDBJ databases">
        <authorList>
            <consortium name="Pathogen Informatics"/>
        </authorList>
    </citation>
    <scope>NUCLEOTIDE SEQUENCE</scope>
</reference>
<keyword evidence="2" id="KW-1185">Reference proteome</keyword>
<dbReference type="Proteomes" id="UP000784294">
    <property type="component" value="Unassembled WGS sequence"/>
</dbReference>
<organism evidence="1 2">
    <name type="scientific">Protopolystoma xenopodis</name>
    <dbReference type="NCBI Taxonomy" id="117903"/>
    <lineage>
        <taxon>Eukaryota</taxon>
        <taxon>Metazoa</taxon>
        <taxon>Spiralia</taxon>
        <taxon>Lophotrochozoa</taxon>
        <taxon>Platyhelminthes</taxon>
        <taxon>Monogenea</taxon>
        <taxon>Polyopisthocotylea</taxon>
        <taxon>Polystomatidea</taxon>
        <taxon>Polystomatidae</taxon>
        <taxon>Protopolystoma</taxon>
    </lineage>
</organism>
<proteinExistence type="predicted"/>
<gene>
    <name evidence="1" type="ORF">PXEA_LOCUS29737</name>
</gene>